<sequence length="526" mass="60505">MRSRNNHDATESKFETFGDNSPANAWQSWVEEHTTPTERQSTSRSLPKKKTQTITKTTYIPAKEHLEKILPFPSLCFCKKPAYRSYTLEFGPVLECGNYQVDLDNNLVKTKYICGFHVHEMSWEKLQNRIILEEEIIADHPELRACPLYNFTFCAMFHLTNDYLNIPPSTPTCFCNEPVVVKENKNLLPGNSKVIELVCKNSDIEGVKPKCSWILRAKEVAYPRPKICLHQRVNQDEYERLRKAKTMPINSQNKSFSDGHKHNLLSTLMLSNGSKTSEPTILPSGSRAPEMTNYNLKIGNESLRGLKPLESSSLMIRNESPVDEISSEMSSFDSASENRSPRYRSLLVPTSVIAKKSTSSRNSLMLGQSPVEEDTIEQEKTIRLNNKIEELKTYIKVYKQRNDEIQSLYRKTKTESENCQLITYRYKHELEEETVLRLNSQKRLAILEMDVVKLIAEKEELTQKLNSITIDEPREEGKCIVCFHKAIEYALVPCFHFAYCRTCSSRLNECAICRQPSTGVRKIFIC</sequence>
<feature type="compositionally biased region" description="Basic and acidic residues" evidence="3">
    <location>
        <begin position="1"/>
        <end position="16"/>
    </location>
</feature>
<accession>A0A367JE67</accession>
<evidence type="ECO:0000313" key="5">
    <source>
        <dbReference type="EMBL" id="RCH88175.1"/>
    </source>
</evidence>
<dbReference type="Proteomes" id="UP000253551">
    <property type="component" value="Unassembled WGS sequence"/>
</dbReference>
<dbReference type="GO" id="GO:0008270">
    <property type="term" value="F:zinc ion binding"/>
    <property type="evidence" value="ECO:0007669"/>
    <property type="project" value="UniProtKB-KW"/>
</dbReference>
<dbReference type="PROSITE" id="PS50089">
    <property type="entry name" value="ZF_RING_2"/>
    <property type="match status" value="1"/>
</dbReference>
<keyword evidence="1" id="KW-0863">Zinc-finger</keyword>
<feature type="compositionally biased region" description="Polar residues" evidence="3">
    <location>
        <begin position="18"/>
        <end position="27"/>
    </location>
</feature>
<dbReference type="OrthoDB" id="1711136at2759"/>
<keyword evidence="1" id="KW-0862">Zinc</keyword>
<keyword evidence="1" id="KW-0479">Metal-binding</keyword>
<keyword evidence="6" id="KW-1185">Reference proteome</keyword>
<evidence type="ECO:0000256" key="2">
    <source>
        <dbReference type="SAM" id="Coils"/>
    </source>
</evidence>
<dbReference type="AlphaFoldDB" id="A0A367JE67"/>
<gene>
    <name evidence="5" type="ORF">CU098_008179</name>
</gene>
<protein>
    <recommendedName>
        <fullName evidence="4">RING-type domain-containing protein</fullName>
    </recommendedName>
</protein>
<feature type="coiled-coil region" evidence="2">
    <location>
        <begin position="444"/>
        <end position="471"/>
    </location>
</feature>
<dbReference type="InterPro" id="IPR051728">
    <property type="entry name" value="RING-FYVE_E3_ubiquitin-ligase"/>
</dbReference>
<feature type="region of interest" description="Disordered" evidence="3">
    <location>
        <begin position="1"/>
        <end position="52"/>
    </location>
</feature>
<dbReference type="PANTHER" id="PTHR14879">
    <property type="entry name" value="CASPASE REGULATOR, RING FINGER DOMAIN-CONTAINING"/>
    <property type="match status" value="1"/>
</dbReference>
<dbReference type="STRING" id="4846.A0A367JE67"/>
<dbReference type="InterPro" id="IPR001841">
    <property type="entry name" value="Znf_RING"/>
</dbReference>
<proteinExistence type="predicted"/>
<comment type="caution">
    <text evidence="5">The sequence shown here is derived from an EMBL/GenBank/DDBJ whole genome shotgun (WGS) entry which is preliminary data.</text>
</comment>
<dbReference type="EMBL" id="PJQM01003574">
    <property type="protein sequence ID" value="RCH88175.1"/>
    <property type="molecule type" value="Genomic_DNA"/>
</dbReference>
<evidence type="ECO:0000259" key="4">
    <source>
        <dbReference type="PROSITE" id="PS50089"/>
    </source>
</evidence>
<dbReference type="InterPro" id="IPR013083">
    <property type="entry name" value="Znf_RING/FYVE/PHD"/>
</dbReference>
<evidence type="ECO:0000256" key="1">
    <source>
        <dbReference type="PROSITE-ProRule" id="PRU00175"/>
    </source>
</evidence>
<dbReference type="Gene3D" id="3.30.40.10">
    <property type="entry name" value="Zinc/RING finger domain, C3HC4 (zinc finger)"/>
    <property type="match status" value="1"/>
</dbReference>
<organism evidence="5 6">
    <name type="scientific">Rhizopus stolonifer</name>
    <name type="common">Rhizopus nigricans</name>
    <dbReference type="NCBI Taxonomy" id="4846"/>
    <lineage>
        <taxon>Eukaryota</taxon>
        <taxon>Fungi</taxon>
        <taxon>Fungi incertae sedis</taxon>
        <taxon>Mucoromycota</taxon>
        <taxon>Mucoromycotina</taxon>
        <taxon>Mucoromycetes</taxon>
        <taxon>Mucorales</taxon>
        <taxon>Mucorineae</taxon>
        <taxon>Rhizopodaceae</taxon>
        <taxon>Rhizopus</taxon>
    </lineage>
</organism>
<evidence type="ECO:0000256" key="3">
    <source>
        <dbReference type="SAM" id="MobiDB-lite"/>
    </source>
</evidence>
<keyword evidence="2" id="KW-0175">Coiled coil</keyword>
<name>A0A367JE67_RHIST</name>
<dbReference type="PANTHER" id="PTHR14879:SF5">
    <property type="entry name" value="RING-TYPE DOMAIN-CONTAINING PROTEIN"/>
    <property type="match status" value="1"/>
</dbReference>
<reference evidence="5 6" key="1">
    <citation type="journal article" date="2018" name="G3 (Bethesda)">
        <title>Phylogenetic and Phylogenomic Definition of Rhizopus Species.</title>
        <authorList>
            <person name="Gryganskyi A.P."/>
            <person name="Golan J."/>
            <person name="Dolatabadi S."/>
            <person name="Mondo S."/>
            <person name="Robb S."/>
            <person name="Idnurm A."/>
            <person name="Muszewska A."/>
            <person name="Steczkiewicz K."/>
            <person name="Masonjones S."/>
            <person name="Liao H.L."/>
            <person name="Gajdeczka M.T."/>
            <person name="Anike F."/>
            <person name="Vuek A."/>
            <person name="Anishchenko I.M."/>
            <person name="Voigt K."/>
            <person name="de Hoog G.S."/>
            <person name="Smith M.E."/>
            <person name="Heitman J."/>
            <person name="Vilgalys R."/>
            <person name="Stajich J.E."/>
        </authorList>
    </citation>
    <scope>NUCLEOTIDE SEQUENCE [LARGE SCALE GENOMIC DNA]</scope>
    <source>
        <strain evidence="5 6">LSU 92-RS-03</strain>
    </source>
</reference>
<evidence type="ECO:0000313" key="6">
    <source>
        <dbReference type="Proteomes" id="UP000253551"/>
    </source>
</evidence>
<feature type="domain" description="RING-type" evidence="4">
    <location>
        <begin position="479"/>
        <end position="514"/>
    </location>
</feature>
<dbReference type="Pfam" id="PF13920">
    <property type="entry name" value="zf-C3HC4_3"/>
    <property type="match status" value="1"/>
</dbReference>
<dbReference type="SUPFAM" id="SSF57850">
    <property type="entry name" value="RING/U-box"/>
    <property type="match status" value="1"/>
</dbReference>